<dbReference type="CDD" id="cd00093">
    <property type="entry name" value="HTH_XRE"/>
    <property type="match status" value="1"/>
</dbReference>
<dbReference type="PANTHER" id="PTHR46797:SF1">
    <property type="entry name" value="METHYLPHOSPHONATE SYNTHASE"/>
    <property type="match status" value="1"/>
</dbReference>
<keyword evidence="4" id="KW-1185">Reference proteome</keyword>
<accession>A0A1W2EXT3</accession>
<keyword evidence="1" id="KW-0238">DNA-binding</keyword>
<dbReference type="Pfam" id="PF13560">
    <property type="entry name" value="HTH_31"/>
    <property type="match status" value="1"/>
</dbReference>
<evidence type="ECO:0000313" key="4">
    <source>
        <dbReference type="Proteomes" id="UP000192674"/>
    </source>
</evidence>
<protein>
    <submittedName>
        <fullName evidence="3">Transcriptional regulator, contains XRE-family HTH domain</fullName>
    </submittedName>
</protein>
<feature type="domain" description="HTH cro/C1-type" evidence="2">
    <location>
        <begin position="13"/>
        <end position="68"/>
    </location>
</feature>
<reference evidence="3 4" key="1">
    <citation type="submission" date="2017-04" db="EMBL/GenBank/DDBJ databases">
        <authorList>
            <person name="Afonso C.L."/>
            <person name="Miller P.J."/>
            <person name="Scott M.A."/>
            <person name="Spackman E."/>
            <person name="Goraichik I."/>
            <person name="Dimitrov K.M."/>
            <person name="Suarez D.L."/>
            <person name="Swayne D.E."/>
        </authorList>
    </citation>
    <scope>NUCLEOTIDE SEQUENCE [LARGE SCALE GENOMIC DNA]</scope>
    <source>
        <strain evidence="3 4">DSM 43828</strain>
    </source>
</reference>
<name>A0A1W2EXT3_KIBAR</name>
<dbReference type="InterPro" id="IPR050807">
    <property type="entry name" value="TransReg_Diox_bact_type"/>
</dbReference>
<dbReference type="AlphaFoldDB" id="A0A1W2EXT3"/>
<dbReference type="GO" id="GO:0003700">
    <property type="term" value="F:DNA-binding transcription factor activity"/>
    <property type="evidence" value="ECO:0007669"/>
    <property type="project" value="TreeGrafter"/>
</dbReference>
<dbReference type="InterPro" id="IPR001387">
    <property type="entry name" value="Cro/C1-type_HTH"/>
</dbReference>
<dbReference type="PANTHER" id="PTHR46797">
    <property type="entry name" value="HTH-TYPE TRANSCRIPTIONAL REGULATOR"/>
    <property type="match status" value="1"/>
</dbReference>
<proteinExistence type="predicted"/>
<dbReference type="SUPFAM" id="SSF47413">
    <property type="entry name" value="lambda repressor-like DNA-binding domains"/>
    <property type="match status" value="1"/>
</dbReference>
<dbReference type="Proteomes" id="UP000192674">
    <property type="component" value="Unassembled WGS sequence"/>
</dbReference>
<dbReference type="InterPro" id="IPR010982">
    <property type="entry name" value="Lambda_DNA-bd_dom_sf"/>
</dbReference>
<dbReference type="PROSITE" id="PS50943">
    <property type="entry name" value="HTH_CROC1"/>
    <property type="match status" value="1"/>
</dbReference>
<evidence type="ECO:0000259" key="2">
    <source>
        <dbReference type="PROSITE" id="PS50943"/>
    </source>
</evidence>
<dbReference type="GO" id="GO:0005829">
    <property type="term" value="C:cytosol"/>
    <property type="evidence" value="ECO:0007669"/>
    <property type="project" value="TreeGrafter"/>
</dbReference>
<dbReference type="SMART" id="SM00530">
    <property type="entry name" value="HTH_XRE"/>
    <property type="match status" value="1"/>
</dbReference>
<dbReference type="RefSeq" id="WP_084429493.1">
    <property type="nucleotide sequence ID" value="NZ_FWXV01000004.1"/>
</dbReference>
<evidence type="ECO:0000256" key="1">
    <source>
        <dbReference type="ARBA" id="ARBA00023125"/>
    </source>
</evidence>
<gene>
    <name evidence="3" type="ORF">SAMN05661093_05051</name>
</gene>
<dbReference type="EMBL" id="FWXV01000004">
    <property type="protein sequence ID" value="SMD14460.1"/>
    <property type="molecule type" value="Genomic_DNA"/>
</dbReference>
<organism evidence="3 4">
    <name type="scientific">Kibdelosporangium aridum</name>
    <dbReference type="NCBI Taxonomy" id="2030"/>
    <lineage>
        <taxon>Bacteria</taxon>
        <taxon>Bacillati</taxon>
        <taxon>Actinomycetota</taxon>
        <taxon>Actinomycetes</taxon>
        <taxon>Pseudonocardiales</taxon>
        <taxon>Pseudonocardiaceae</taxon>
        <taxon>Kibdelosporangium</taxon>
    </lineage>
</organism>
<sequence length="136" mass="15123">MNDTTAKQFGEQLKHLREARNMSLRGLASKSGVDSGSLTRIEHGKVCHPQPDTLKCLADALDLPLADLFVMAGYITPSDLPNLSYYLRAKYPHLPQDVLGRMEQELHQVIDKHAAQALRELMAGQRDQKGGTDQTQ</sequence>
<dbReference type="GO" id="GO:0003677">
    <property type="term" value="F:DNA binding"/>
    <property type="evidence" value="ECO:0007669"/>
    <property type="project" value="UniProtKB-KW"/>
</dbReference>
<dbReference type="OrthoDB" id="3197212at2"/>
<evidence type="ECO:0000313" key="3">
    <source>
        <dbReference type="EMBL" id="SMD14460.1"/>
    </source>
</evidence>
<dbReference type="Gene3D" id="1.10.260.40">
    <property type="entry name" value="lambda repressor-like DNA-binding domains"/>
    <property type="match status" value="1"/>
</dbReference>